<comment type="caution">
    <text evidence="1">The sequence shown here is derived from an EMBL/GenBank/DDBJ whole genome shotgun (WGS) entry which is preliminary data.</text>
</comment>
<evidence type="ECO:0000313" key="2">
    <source>
        <dbReference type="Proteomes" id="UP000324222"/>
    </source>
</evidence>
<keyword evidence="2" id="KW-1185">Reference proteome</keyword>
<reference evidence="1 2" key="1">
    <citation type="submission" date="2019-05" db="EMBL/GenBank/DDBJ databases">
        <title>Another draft genome of Portunus trituberculatus and its Hox gene families provides insights of decapod evolution.</title>
        <authorList>
            <person name="Jeong J.-H."/>
            <person name="Song I."/>
            <person name="Kim S."/>
            <person name="Choi T."/>
            <person name="Kim D."/>
            <person name="Ryu S."/>
            <person name="Kim W."/>
        </authorList>
    </citation>
    <scope>NUCLEOTIDE SEQUENCE [LARGE SCALE GENOMIC DNA]</scope>
    <source>
        <tissue evidence="1">Muscle</tissue>
    </source>
</reference>
<organism evidence="1 2">
    <name type="scientific">Portunus trituberculatus</name>
    <name type="common">Swimming crab</name>
    <name type="synonym">Neptunus trituberculatus</name>
    <dbReference type="NCBI Taxonomy" id="210409"/>
    <lineage>
        <taxon>Eukaryota</taxon>
        <taxon>Metazoa</taxon>
        <taxon>Ecdysozoa</taxon>
        <taxon>Arthropoda</taxon>
        <taxon>Crustacea</taxon>
        <taxon>Multicrustacea</taxon>
        <taxon>Malacostraca</taxon>
        <taxon>Eumalacostraca</taxon>
        <taxon>Eucarida</taxon>
        <taxon>Decapoda</taxon>
        <taxon>Pleocyemata</taxon>
        <taxon>Brachyura</taxon>
        <taxon>Eubrachyura</taxon>
        <taxon>Portunoidea</taxon>
        <taxon>Portunidae</taxon>
        <taxon>Portuninae</taxon>
        <taxon>Portunus</taxon>
    </lineage>
</organism>
<proteinExistence type="predicted"/>
<accession>A0A5B7JCD8</accession>
<dbReference type="AlphaFoldDB" id="A0A5B7JCD8"/>
<sequence length="83" mass="9372">MKADPGRRKKKEVQEWISLRHIHNTRQNFVLRLSAASAAAVFPAALIPERHRRQVEAKQVAGVAAADRGFRAARRTRPRLHAA</sequence>
<dbReference type="EMBL" id="VSRR010084971">
    <property type="protein sequence ID" value="MPC90608.1"/>
    <property type="molecule type" value="Genomic_DNA"/>
</dbReference>
<dbReference type="Proteomes" id="UP000324222">
    <property type="component" value="Unassembled WGS sequence"/>
</dbReference>
<name>A0A5B7JCD8_PORTR</name>
<gene>
    <name evidence="1" type="ORF">E2C01_085603</name>
</gene>
<protein>
    <submittedName>
        <fullName evidence="1">Uncharacterized protein</fullName>
    </submittedName>
</protein>
<evidence type="ECO:0000313" key="1">
    <source>
        <dbReference type="EMBL" id="MPC90608.1"/>
    </source>
</evidence>